<dbReference type="SUPFAM" id="SSF51182">
    <property type="entry name" value="RmlC-like cupins"/>
    <property type="match status" value="1"/>
</dbReference>
<dbReference type="PANTHER" id="PTHR43594:SF1">
    <property type="entry name" value="QUERCETIN 2,3-DIOXYGENASE PA2418-RELATED"/>
    <property type="match status" value="1"/>
</dbReference>
<name>A0ABT0GFV4_9GAMM</name>
<accession>A0ABT0GFV4</accession>
<dbReference type="InterPro" id="IPR011051">
    <property type="entry name" value="RmlC_Cupin_sf"/>
</dbReference>
<dbReference type="CDD" id="cd02247">
    <property type="entry name" value="cupin_pirin_C"/>
    <property type="match status" value="1"/>
</dbReference>
<reference evidence="5" key="1">
    <citation type="submission" date="2022-04" db="EMBL/GenBank/DDBJ databases">
        <title>Lysobacter sp. CAU 1642 isolated from sea sand.</title>
        <authorList>
            <person name="Kim W."/>
        </authorList>
    </citation>
    <scope>NUCLEOTIDE SEQUENCE</scope>
    <source>
        <strain evidence="5">CAU 1642</strain>
    </source>
</reference>
<dbReference type="CDD" id="cd02909">
    <property type="entry name" value="cupin_pirin_N"/>
    <property type="match status" value="1"/>
</dbReference>
<protein>
    <submittedName>
        <fullName evidence="5">Pirin family protein</fullName>
    </submittedName>
</protein>
<dbReference type="InterPro" id="IPR008778">
    <property type="entry name" value="Pirin_C_dom"/>
</dbReference>
<dbReference type="Pfam" id="PF05726">
    <property type="entry name" value="Pirin_C"/>
    <property type="match status" value="1"/>
</dbReference>
<evidence type="ECO:0000256" key="1">
    <source>
        <dbReference type="ARBA" id="ARBA00008416"/>
    </source>
</evidence>
<dbReference type="InterPro" id="IPR053186">
    <property type="entry name" value="QDO-related"/>
</dbReference>
<feature type="domain" description="Pirin N-terminal" evidence="3">
    <location>
        <begin position="20"/>
        <end position="127"/>
    </location>
</feature>
<dbReference type="InterPro" id="IPR012093">
    <property type="entry name" value="Pirin"/>
</dbReference>
<organism evidence="5 6">
    <name type="scientific">Pseudomarimonas salicorniae</name>
    <dbReference type="NCBI Taxonomy" id="2933270"/>
    <lineage>
        <taxon>Bacteria</taxon>
        <taxon>Pseudomonadati</taxon>
        <taxon>Pseudomonadota</taxon>
        <taxon>Gammaproteobacteria</taxon>
        <taxon>Lysobacterales</taxon>
        <taxon>Lysobacteraceae</taxon>
        <taxon>Pseudomarimonas</taxon>
    </lineage>
</organism>
<dbReference type="Gene3D" id="2.60.120.10">
    <property type="entry name" value="Jelly Rolls"/>
    <property type="match status" value="2"/>
</dbReference>
<comment type="caution">
    <text evidence="5">The sequence shown here is derived from an EMBL/GenBank/DDBJ whole genome shotgun (WGS) entry which is preliminary data.</text>
</comment>
<comment type="similarity">
    <text evidence="1 2">Belongs to the pirin family.</text>
</comment>
<evidence type="ECO:0000313" key="6">
    <source>
        <dbReference type="Proteomes" id="UP001431449"/>
    </source>
</evidence>
<evidence type="ECO:0000259" key="4">
    <source>
        <dbReference type="Pfam" id="PF05726"/>
    </source>
</evidence>
<evidence type="ECO:0000313" key="5">
    <source>
        <dbReference type="EMBL" id="MCK7593425.1"/>
    </source>
</evidence>
<evidence type="ECO:0000259" key="3">
    <source>
        <dbReference type="Pfam" id="PF02678"/>
    </source>
</evidence>
<dbReference type="InterPro" id="IPR014710">
    <property type="entry name" value="RmlC-like_jellyroll"/>
</dbReference>
<sequence>MKRVVSIHAPPPMHWVGNGFPVRSVFSYQQLGRELSPFLLLDHAGPYDFAPAGQPRGVGVHPHRGFETVSIVYQGELEHRDSAGNSGALGAGDVQWMTAASGILHEEFHSRDFTGRGGTLEMVQLWVNLPAAKKMMRPGYQDIRGRDIPVVELPGGGRLRLIAGAFDGREGAARTQSPLEVWDIALPANGEARLSLPAGHSAALVVLRGRIEIDGHSAGRGELVRLSSEEDVLQLRASEEALVLVLGGEPLNEPIAGYGPFVMNSEAEIRQAMVDFQAGRFGRLEPVAVA</sequence>
<proteinExistence type="inferred from homology"/>
<dbReference type="Proteomes" id="UP001431449">
    <property type="component" value="Unassembled WGS sequence"/>
</dbReference>
<dbReference type="RefSeq" id="WP_248206965.1">
    <property type="nucleotide sequence ID" value="NZ_JALNMH010000005.1"/>
</dbReference>
<dbReference type="Pfam" id="PF02678">
    <property type="entry name" value="Pirin"/>
    <property type="match status" value="1"/>
</dbReference>
<keyword evidence="6" id="KW-1185">Reference proteome</keyword>
<feature type="domain" description="Pirin C-terminal" evidence="4">
    <location>
        <begin position="181"/>
        <end position="282"/>
    </location>
</feature>
<dbReference type="InterPro" id="IPR003829">
    <property type="entry name" value="Pirin_N_dom"/>
</dbReference>
<evidence type="ECO:0000256" key="2">
    <source>
        <dbReference type="RuleBase" id="RU003457"/>
    </source>
</evidence>
<dbReference type="EMBL" id="JALNMH010000005">
    <property type="protein sequence ID" value="MCK7593425.1"/>
    <property type="molecule type" value="Genomic_DNA"/>
</dbReference>
<dbReference type="PIRSF" id="PIRSF006232">
    <property type="entry name" value="Pirin"/>
    <property type="match status" value="1"/>
</dbReference>
<dbReference type="PANTHER" id="PTHR43594">
    <property type="entry name" value="QUERCETIN 2,3-DIOXYGENASE"/>
    <property type="match status" value="1"/>
</dbReference>
<gene>
    <name evidence="5" type="ORF">M0G41_07060</name>
</gene>